<organism evidence="2 3">
    <name type="scientific">Cardamine amara subsp. amara</name>
    <dbReference type="NCBI Taxonomy" id="228776"/>
    <lineage>
        <taxon>Eukaryota</taxon>
        <taxon>Viridiplantae</taxon>
        <taxon>Streptophyta</taxon>
        <taxon>Embryophyta</taxon>
        <taxon>Tracheophyta</taxon>
        <taxon>Spermatophyta</taxon>
        <taxon>Magnoliopsida</taxon>
        <taxon>eudicotyledons</taxon>
        <taxon>Gunneridae</taxon>
        <taxon>Pentapetalae</taxon>
        <taxon>rosids</taxon>
        <taxon>malvids</taxon>
        <taxon>Brassicales</taxon>
        <taxon>Brassicaceae</taxon>
        <taxon>Cardamineae</taxon>
        <taxon>Cardamine</taxon>
    </lineage>
</organism>
<comment type="caution">
    <text evidence="2">The sequence shown here is derived from an EMBL/GenBank/DDBJ whole genome shotgun (WGS) entry which is preliminary data.</text>
</comment>
<feature type="compositionally biased region" description="Polar residues" evidence="1">
    <location>
        <begin position="181"/>
        <end position="195"/>
    </location>
</feature>
<dbReference type="PANTHER" id="PTHR36062">
    <property type="entry name" value="OS01G0687300 PROTEIN"/>
    <property type="match status" value="1"/>
</dbReference>
<dbReference type="Proteomes" id="UP001558713">
    <property type="component" value="Unassembled WGS sequence"/>
</dbReference>
<proteinExistence type="predicted"/>
<dbReference type="InterPro" id="IPR037476">
    <property type="entry name" value="PCH1"/>
</dbReference>
<sequence>MSEHDKGLSKIKREICYESAWLSRWTRSSRDAKCSKEINLPGDGQQLKESTKLKGKMLSGVLDLFPNLDSAVQIIPDMNKEPPIVADREDSIDEDEGATSRSATQSKNVELYLNNYTNTNLCKRIWLDPETNSTSEVKRLKTNASDYSGNETKSMMVVEEGPSMEKVNYYFHKIFGINKPGSRSNQNSSTSQGKKNLNVGKGGEDVNPWIQRWCKKKIAETHEPRGGQEVNPKDTALEKKFPSIAAMALMGRALRGLNPTGCRKTNTLFVWDAQDLR</sequence>
<dbReference type="EMBL" id="JBANAX010000284">
    <property type="protein sequence ID" value="KAL1215734.1"/>
    <property type="molecule type" value="Genomic_DNA"/>
</dbReference>
<keyword evidence="3" id="KW-1185">Reference proteome</keyword>
<evidence type="ECO:0000313" key="2">
    <source>
        <dbReference type="EMBL" id="KAL1215734.1"/>
    </source>
</evidence>
<feature type="region of interest" description="Disordered" evidence="1">
    <location>
        <begin position="181"/>
        <end position="204"/>
    </location>
</feature>
<evidence type="ECO:0000313" key="3">
    <source>
        <dbReference type="Proteomes" id="UP001558713"/>
    </source>
</evidence>
<dbReference type="PANTHER" id="PTHR36062:SF1">
    <property type="entry name" value="OS01G0687300 PROTEIN"/>
    <property type="match status" value="1"/>
</dbReference>
<reference evidence="2 3" key="1">
    <citation type="submission" date="2024-04" db="EMBL/GenBank/DDBJ databases">
        <title>Genome assembly C_amara_ONT_v2.</title>
        <authorList>
            <person name="Yant L."/>
            <person name="Moore C."/>
            <person name="Slenker M."/>
        </authorList>
    </citation>
    <scope>NUCLEOTIDE SEQUENCE [LARGE SCALE GENOMIC DNA]</scope>
    <source>
        <tissue evidence="2">Leaf</tissue>
    </source>
</reference>
<protein>
    <submittedName>
        <fullName evidence="2">F-box protein</fullName>
    </submittedName>
</protein>
<accession>A0ABD1BAA9</accession>
<name>A0ABD1BAA9_CARAN</name>
<evidence type="ECO:0000256" key="1">
    <source>
        <dbReference type="SAM" id="MobiDB-lite"/>
    </source>
</evidence>
<dbReference type="AlphaFoldDB" id="A0ABD1BAA9"/>
<gene>
    <name evidence="2" type="ORF">V5N11_024275</name>
</gene>